<comment type="caution">
    <text evidence="1">The sequence shown here is derived from an EMBL/GenBank/DDBJ whole genome shotgun (WGS) entry which is preliminary data.</text>
</comment>
<evidence type="ECO:0000313" key="1">
    <source>
        <dbReference type="EMBL" id="GGZ70369.1"/>
    </source>
</evidence>
<dbReference type="EMBL" id="BMZC01000008">
    <property type="protein sequence ID" value="GGZ70369.1"/>
    <property type="molecule type" value="Genomic_DNA"/>
</dbReference>
<accession>A0A8H9II13</accession>
<evidence type="ECO:0000313" key="2">
    <source>
        <dbReference type="Proteomes" id="UP000622604"/>
    </source>
</evidence>
<reference evidence="1" key="2">
    <citation type="submission" date="2020-09" db="EMBL/GenBank/DDBJ databases">
        <authorList>
            <person name="Sun Q."/>
            <person name="Kim S."/>
        </authorList>
    </citation>
    <scope>NUCLEOTIDE SEQUENCE</scope>
    <source>
        <strain evidence="1">KCTC 32337</strain>
    </source>
</reference>
<organism evidence="1 2">
    <name type="scientific">Paraglaciecola chathamensis</name>
    <dbReference type="NCBI Taxonomy" id="368405"/>
    <lineage>
        <taxon>Bacteria</taxon>
        <taxon>Pseudomonadati</taxon>
        <taxon>Pseudomonadota</taxon>
        <taxon>Gammaproteobacteria</taxon>
        <taxon>Alteromonadales</taxon>
        <taxon>Alteromonadaceae</taxon>
        <taxon>Paraglaciecola</taxon>
    </lineage>
</organism>
<dbReference type="Proteomes" id="UP000622604">
    <property type="component" value="Unassembled WGS sequence"/>
</dbReference>
<proteinExistence type="predicted"/>
<protein>
    <submittedName>
        <fullName evidence="1">Uncharacterized protein</fullName>
    </submittedName>
</protein>
<gene>
    <name evidence="1" type="ORF">GCM10011274_30950</name>
</gene>
<dbReference type="AlphaFoldDB" id="A0A8H9II13"/>
<name>A0A8H9II13_9ALTE</name>
<reference evidence="1" key="1">
    <citation type="journal article" date="2014" name="Int. J. Syst. Evol. Microbiol.">
        <title>Complete genome sequence of Corynebacterium casei LMG S-19264T (=DSM 44701T), isolated from a smear-ripened cheese.</title>
        <authorList>
            <consortium name="US DOE Joint Genome Institute (JGI-PGF)"/>
            <person name="Walter F."/>
            <person name="Albersmeier A."/>
            <person name="Kalinowski J."/>
            <person name="Ruckert C."/>
        </authorList>
    </citation>
    <scope>NUCLEOTIDE SEQUENCE</scope>
    <source>
        <strain evidence="1">KCTC 32337</strain>
    </source>
</reference>
<sequence length="60" mass="6887">MPLSNALNYIAFFLRVSVLREKREIFARPREVITALQAHKNETYNTSKCLLKANHLLDGA</sequence>